<comment type="caution">
    <text evidence="3">The sequence shown here is derived from an EMBL/GenBank/DDBJ whole genome shotgun (WGS) entry which is preliminary data.</text>
</comment>
<name>A0ABP8Q005_9GAMM</name>
<evidence type="ECO:0000313" key="4">
    <source>
        <dbReference type="Proteomes" id="UP001501321"/>
    </source>
</evidence>
<dbReference type="Pfam" id="PF05117">
    <property type="entry name" value="DUF695"/>
    <property type="match status" value="1"/>
</dbReference>
<sequence length="157" mass="17861">MPKLLCLLIGLLIYSQVHAADGWGVATSEYNRKPLIYRFLLKPPSGIQISDYPDLTGISWVFEASVNNGMPDSATNTRMIEFEELLENKLEGSNNAFLTLCVTGNRRKEWQWYSRNVGETMKLINQALLGKSRFPILISRQSDPTWSAYFDVVKLVK</sequence>
<proteinExistence type="predicted"/>
<evidence type="ECO:0000259" key="2">
    <source>
        <dbReference type="Pfam" id="PF05117"/>
    </source>
</evidence>
<dbReference type="EMBL" id="BAABFC010000002">
    <property type="protein sequence ID" value="GAA4493998.1"/>
    <property type="molecule type" value="Genomic_DNA"/>
</dbReference>
<evidence type="ECO:0000313" key="3">
    <source>
        <dbReference type="EMBL" id="GAA4493998.1"/>
    </source>
</evidence>
<gene>
    <name evidence="3" type="ORF">GCM10023095_05020</name>
</gene>
<reference evidence="4" key="1">
    <citation type="journal article" date="2019" name="Int. J. Syst. Evol. Microbiol.">
        <title>The Global Catalogue of Microorganisms (GCM) 10K type strain sequencing project: providing services to taxonomists for standard genome sequencing and annotation.</title>
        <authorList>
            <consortium name="The Broad Institute Genomics Platform"/>
            <consortium name="The Broad Institute Genome Sequencing Center for Infectious Disease"/>
            <person name="Wu L."/>
            <person name="Ma J."/>
        </authorList>
    </citation>
    <scope>NUCLEOTIDE SEQUENCE [LARGE SCALE GENOMIC DNA]</scope>
    <source>
        <strain evidence="4">JCM 32226</strain>
    </source>
</reference>
<feature type="chain" id="PRO_5046851883" description="DUF695 domain-containing protein" evidence="1">
    <location>
        <begin position="20"/>
        <end position="157"/>
    </location>
</feature>
<feature type="domain" description="DUF695" evidence="2">
    <location>
        <begin position="21"/>
        <end position="151"/>
    </location>
</feature>
<organism evidence="3 4">
    <name type="scientific">Pseudaeromonas paramecii</name>
    <dbReference type="NCBI Taxonomy" id="2138166"/>
    <lineage>
        <taxon>Bacteria</taxon>
        <taxon>Pseudomonadati</taxon>
        <taxon>Pseudomonadota</taxon>
        <taxon>Gammaproteobacteria</taxon>
        <taxon>Aeromonadales</taxon>
        <taxon>Aeromonadaceae</taxon>
        <taxon>Pseudaeromonas</taxon>
    </lineage>
</organism>
<dbReference type="Proteomes" id="UP001501321">
    <property type="component" value="Unassembled WGS sequence"/>
</dbReference>
<accession>A0ABP8Q005</accession>
<evidence type="ECO:0000256" key="1">
    <source>
        <dbReference type="SAM" id="SignalP"/>
    </source>
</evidence>
<dbReference type="InterPro" id="IPR016097">
    <property type="entry name" value="DUF695"/>
</dbReference>
<keyword evidence="1" id="KW-0732">Signal</keyword>
<dbReference type="RefSeq" id="WP_345009736.1">
    <property type="nucleotide sequence ID" value="NZ_BAABFC010000002.1"/>
</dbReference>
<keyword evidence="4" id="KW-1185">Reference proteome</keyword>
<feature type="signal peptide" evidence="1">
    <location>
        <begin position="1"/>
        <end position="19"/>
    </location>
</feature>
<protein>
    <recommendedName>
        <fullName evidence="2">DUF695 domain-containing protein</fullName>
    </recommendedName>
</protein>